<keyword evidence="1" id="KW-0520">NAD</keyword>
<dbReference type="STRING" id="743721.Psesu_2998"/>
<protein>
    <submittedName>
        <fullName evidence="3">NAD-dependent epimerase/dehydratase</fullName>
    </submittedName>
</protein>
<evidence type="ECO:0000313" key="4">
    <source>
        <dbReference type="Proteomes" id="UP000008632"/>
    </source>
</evidence>
<dbReference type="eggNOG" id="COG0451">
    <property type="taxonomic scope" value="Bacteria"/>
</dbReference>
<dbReference type="PRINTS" id="PR01713">
    <property type="entry name" value="NUCEPIMERASE"/>
</dbReference>
<name>E6WXC2_PSEUU</name>
<dbReference type="EMBL" id="CP002446">
    <property type="protein sequence ID" value="ADV28821.1"/>
    <property type="molecule type" value="Genomic_DNA"/>
</dbReference>
<gene>
    <name evidence="3" type="ordered locus">Psesu_2998</name>
</gene>
<keyword evidence="4" id="KW-1185">Reference proteome</keyword>
<feature type="domain" description="NAD-dependent epimerase/dehydratase" evidence="2">
    <location>
        <begin position="7"/>
        <end position="243"/>
    </location>
</feature>
<reference evidence="3 4" key="1">
    <citation type="submission" date="2011-01" db="EMBL/GenBank/DDBJ databases">
        <title>Complete sequence of Pseudoxanthomonas suwonensis 11-1.</title>
        <authorList>
            <consortium name="US DOE Joint Genome Institute"/>
            <person name="Lucas S."/>
            <person name="Copeland A."/>
            <person name="Lapidus A."/>
            <person name="Cheng J.-F."/>
            <person name="Goodwin L."/>
            <person name="Pitluck S."/>
            <person name="Teshima H."/>
            <person name="Detter J.C."/>
            <person name="Han C."/>
            <person name="Tapia R."/>
            <person name="Land M."/>
            <person name="Hauser L."/>
            <person name="Kyrpides N."/>
            <person name="Ivanova N."/>
            <person name="Ovchinnikova G."/>
            <person name="Siebers A.K."/>
            <person name="Allgaier M."/>
            <person name="Thelen M.P."/>
            <person name="Hugenholtz P."/>
            <person name="Gladden J."/>
            <person name="Woyke T."/>
        </authorList>
    </citation>
    <scope>NUCLEOTIDE SEQUENCE [LARGE SCALE GENOMIC DNA]</scope>
    <source>
        <strain evidence="4">11-1</strain>
    </source>
</reference>
<sequence>MAKTMKILVTGAAGFVGFHTTTRLLGAGHEVVGIDNLNAYYDVGLKQGRLALLKDRPGFSFTKLDLADRAGMASLFQDHAFDLVLHLGAQAGVRYSLENPFAYLDSNLTGMLTVLEGCRHSGVKHLVYASSSSVYGSNTKLPFATEDRVDTPVSLYAATKKADELMAHTYAHLYRFPITGLRFFTVYGPWGRPDMAYYKFANAIMAGKPIDVYNHGDMRRDFTYIDDIVDAIEAIVAQGPKPSGMDVPHKVYNLGHNHPEQLLDMIELLEGLLGKQAEKRMLPMQPGDVYATYADISDISRDYGYTTKTSLANGLKQFVSWYRSYHGS</sequence>
<dbReference type="Gene3D" id="3.40.50.720">
    <property type="entry name" value="NAD(P)-binding Rossmann-like Domain"/>
    <property type="match status" value="1"/>
</dbReference>
<accession>E6WXC2</accession>
<dbReference type="CDD" id="cd05253">
    <property type="entry name" value="UDP_GE_SDE_e"/>
    <property type="match status" value="1"/>
</dbReference>
<evidence type="ECO:0000256" key="1">
    <source>
        <dbReference type="ARBA" id="ARBA00023027"/>
    </source>
</evidence>
<evidence type="ECO:0000313" key="3">
    <source>
        <dbReference type="EMBL" id="ADV28821.1"/>
    </source>
</evidence>
<dbReference type="Pfam" id="PF01370">
    <property type="entry name" value="Epimerase"/>
    <property type="match status" value="1"/>
</dbReference>
<dbReference type="Proteomes" id="UP000008632">
    <property type="component" value="Chromosome"/>
</dbReference>
<dbReference type="KEGG" id="psu:Psesu_2998"/>
<dbReference type="HOGENOM" id="CLU_007383_1_7_6"/>
<dbReference type="InterPro" id="IPR001509">
    <property type="entry name" value="Epimerase_deHydtase"/>
</dbReference>
<organism evidence="3 4">
    <name type="scientific">Pseudoxanthomonas suwonensis (strain 11-1)</name>
    <dbReference type="NCBI Taxonomy" id="743721"/>
    <lineage>
        <taxon>Bacteria</taxon>
        <taxon>Pseudomonadati</taxon>
        <taxon>Pseudomonadota</taxon>
        <taxon>Gammaproteobacteria</taxon>
        <taxon>Lysobacterales</taxon>
        <taxon>Lysobacteraceae</taxon>
        <taxon>Pseudoxanthomonas</taxon>
    </lineage>
</organism>
<proteinExistence type="predicted"/>
<dbReference type="OrthoDB" id="9803010at2"/>
<dbReference type="PANTHER" id="PTHR43574">
    <property type="entry name" value="EPIMERASE-RELATED"/>
    <property type="match status" value="1"/>
</dbReference>
<dbReference type="AlphaFoldDB" id="E6WXC2"/>
<evidence type="ECO:0000259" key="2">
    <source>
        <dbReference type="Pfam" id="PF01370"/>
    </source>
</evidence>
<dbReference type="SUPFAM" id="SSF51735">
    <property type="entry name" value="NAD(P)-binding Rossmann-fold domains"/>
    <property type="match status" value="1"/>
</dbReference>
<dbReference type="InterPro" id="IPR036291">
    <property type="entry name" value="NAD(P)-bd_dom_sf"/>
</dbReference>